<dbReference type="InterPro" id="IPR000524">
    <property type="entry name" value="Tscrpt_reg_HTH_GntR"/>
</dbReference>
<dbReference type="InterPro" id="IPR036388">
    <property type="entry name" value="WH-like_DNA-bd_sf"/>
</dbReference>
<dbReference type="CDD" id="cd07377">
    <property type="entry name" value="WHTH_GntR"/>
    <property type="match status" value="1"/>
</dbReference>
<evidence type="ECO:0000256" key="3">
    <source>
        <dbReference type="ARBA" id="ARBA00023163"/>
    </source>
</evidence>
<reference evidence="5" key="1">
    <citation type="journal article" date="2013" name="Environ. Microbiol.">
        <title>Microbiota from the distal guts of lean and obese adolescents exhibit partial functional redundancy besides clear differences in community structure.</title>
        <authorList>
            <person name="Ferrer M."/>
            <person name="Ruiz A."/>
            <person name="Lanza F."/>
            <person name="Haange S.B."/>
            <person name="Oberbach A."/>
            <person name="Till H."/>
            <person name="Bargiela R."/>
            <person name="Campoy C."/>
            <person name="Segura M.T."/>
            <person name="Richter M."/>
            <person name="von Bergen M."/>
            <person name="Seifert J."/>
            <person name="Suarez A."/>
        </authorList>
    </citation>
    <scope>NUCLEOTIDE SEQUENCE</scope>
</reference>
<dbReference type="Gene3D" id="1.10.10.10">
    <property type="entry name" value="Winged helix-like DNA-binding domain superfamily/Winged helix DNA-binding domain"/>
    <property type="match status" value="1"/>
</dbReference>
<dbReference type="PROSITE" id="PS50949">
    <property type="entry name" value="HTH_GNTR"/>
    <property type="match status" value="1"/>
</dbReference>
<dbReference type="Pfam" id="PF00392">
    <property type="entry name" value="GntR"/>
    <property type="match status" value="1"/>
</dbReference>
<protein>
    <submittedName>
        <fullName evidence="5">Transcriptional regulator, GntR family</fullName>
    </submittedName>
</protein>
<dbReference type="GO" id="GO:0003700">
    <property type="term" value="F:DNA-binding transcription factor activity"/>
    <property type="evidence" value="ECO:0007669"/>
    <property type="project" value="InterPro"/>
</dbReference>
<dbReference type="SUPFAM" id="SSF46785">
    <property type="entry name" value="Winged helix' DNA-binding domain"/>
    <property type="match status" value="1"/>
</dbReference>
<keyword evidence="2" id="KW-0238">DNA-binding</keyword>
<name>K1T8D5_9ZZZZ</name>
<dbReference type="PRINTS" id="PR00035">
    <property type="entry name" value="HTHGNTR"/>
</dbReference>
<comment type="caution">
    <text evidence="5">The sequence shown here is derived from an EMBL/GenBank/DDBJ whole genome shotgun (WGS) entry which is preliminary data.</text>
</comment>
<keyword evidence="1" id="KW-0805">Transcription regulation</keyword>
<keyword evidence="3" id="KW-0804">Transcription</keyword>
<accession>K1T8D5</accession>
<dbReference type="GO" id="GO:0003677">
    <property type="term" value="F:DNA binding"/>
    <property type="evidence" value="ECO:0007669"/>
    <property type="project" value="UniProtKB-KW"/>
</dbReference>
<dbReference type="InterPro" id="IPR036390">
    <property type="entry name" value="WH_DNA-bd_sf"/>
</dbReference>
<dbReference type="PANTHER" id="PTHR43537">
    <property type="entry name" value="TRANSCRIPTIONAL REGULATOR, GNTR FAMILY"/>
    <property type="match status" value="1"/>
</dbReference>
<proteinExistence type="predicted"/>
<evidence type="ECO:0000313" key="5">
    <source>
        <dbReference type="EMBL" id="EKC69427.1"/>
    </source>
</evidence>
<dbReference type="SMART" id="SM00345">
    <property type="entry name" value="HTH_GNTR"/>
    <property type="match status" value="1"/>
</dbReference>
<feature type="non-terminal residue" evidence="5">
    <location>
        <position position="133"/>
    </location>
</feature>
<organism evidence="5">
    <name type="scientific">human gut metagenome</name>
    <dbReference type="NCBI Taxonomy" id="408170"/>
    <lineage>
        <taxon>unclassified sequences</taxon>
        <taxon>metagenomes</taxon>
        <taxon>organismal metagenomes</taxon>
    </lineage>
</organism>
<evidence type="ECO:0000256" key="1">
    <source>
        <dbReference type="ARBA" id="ARBA00023015"/>
    </source>
</evidence>
<dbReference type="EMBL" id="AJWY01005508">
    <property type="protein sequence ID" value="EKC69427.1"/>
    <property type="molecule type" value="Genomic_DNA"/>
</dbReference>
<evidence type="ECO:0000259" key="4">
    <source>
        <dbReference type="PROSITE" id="PS50949"/>
    </source>
</evidence>
<dbReference type="AlphaFoldDB" id="K1T8D5"/>
<dbReference type="PANTHER" id="PTHR43537:SF5">
    <property type="entry name" value="UXU OPERON TRANSCRIPTIONAL REGULATOR"/>
    <property type="match status" value="1"/>
</dbReference>
<evidence type="ECO:0000256" key="2">
    <source>
        <dbReference type="ARBA" id="ARBA00023125"/>
    </source>
</evidence>
<sequence>MRCGGQPAQGKVKERAMERRPIKTIRNQVYQILKDDICEGRFAPGQWLQENELAERLCVSRSPIREALRQLASDGLVVEIPNKGVFVKEFTARDIEEIFDLRVLLEDYAISKLQHHLTTADMQQLIDCLNEME</sequence>
<feature type="domain" description="HTH gntR-type" evidence="4">
    <location>
        <begin position="23"/>
        <end position="90"/>
    </location>
</feature>
<gene>
    <name evidence="5" type="ORF">LEA_08298</name>
</gene>